<comment type="caution">
    <text evidence="1">The sequence shown here is derived from an EMBL/GenBank/DDBJ whole genome shotgun (WGS) entry which is preliminary data.</text>
</comment>
<evidence type="ECO:0008006" key="3">
    <source>
        <dbReference type="Google" id="ProtNLM"/>
    </source>
</evidence>
<dbReference type="EMBL" id="AYEV01000022">
    <property type="protein sequence ID" value="ESK55067.1"/>
    <property type="molecule type" value="Genomic_DNA"/>
</dbReference>
<dbReference type="PATRIC" id="fig|1120928.5.peg.2263"/>
<dbReference type="Gene3D" id="3.40.50.1820">
    <property type="entry name" value="alpha/beta hydrolase"/>
    <property type="match status" value="1"/>
</dbReference>
<protein>
    <recommendedName>
        <fullName evidence="3">Serine hydrolase family protein</fullName>
    </recommendedName>
</protein>
<dbReference type="eggNOG" id="COG3545">
    <property type="taxonomic scope" value="Bacteria"/>
</dbReference>
<dbReference type="PANTHER" id="PTHR15394">
    <property type="entry name" value="SERINE HYDROLASE RBBP9"/>
    <property type="match status" value="1"/>
</dbReference>
<proteinExistence type="predicted"/>
<reference evidence="1 2" key="1">
    <citation type="submission" date="2013-10" db="EMBL/GenBank/DDBJ databases">
        <title>The Genome Sequence of Acinetobacter tjernbergiae CIP107465.</title>
        <authorList>
            <consortium name="The Broad Institute Genomics Platform"/>
            <consortium name="The Broad Institute Genome Sequencing Center for Infectious Disease"/>
            <person name="Cerqueira G."/>
            <person name="Feldgarden M."/>
            <person name="Courvalin P."/>
            <person name="Grillot-Courvalin C."/>
            <person name="Clermont D."/>
            <person name="Rocha E."/>
            <person name="Yoon E.-J."/>
            <person name="Nemec A."/>
            <person name="Young S.K."/>
            <person name="Zeng Q."/>
            <person name="Gargeya S."/>
            <person name="Fitzgerald M."/>
            <person name="Abouelleil A."/>
            <person name="Alvarado L."/>
            <person name="Berlin A.M."/>
            <person name="Chapman S.B."/>
            <person name="Gainer-Dewar J."/>
            <person name="Goldberg J."/>
            <person name="Gnerre S."/>
            <person name="Griggs A."/>
            <person name="Gujja S."/>
            <person name="Hansen M."/>
            <person name="Howarth C."/>
            <person name="Imamovic A."/>
            <person name="Ireland A."/>
            <person name="Larimer J."/>
            <person name="McCowan C."/>
            <person name="Murphy C."/>
            <person name="Pearson M."/>
            <person name="Poon T.W."/>
            <person name="Priest M."/>
            <person name="Roberts A."/>
            <person name="Saif S."/>
            <person name="Shea T."/>
            <person name="Sykes S."/>
            <person name="Wortman J."/>
            <person name="Nusbaum C."/>
            <person name="Birren B."/>
        </authorList>
    </citation>
    <scope>NUCLEOTIDE SEQUENCE [LARGE SCALE GENOMIC DNA]</scope>
    <source>
        <strain evidence="1 2">CIP 107465</strain>
    </source>
</reference>
<gene>
    <name evidence="1" type="ORF">F990_02235</name>
</gene>
<dbReference type="Proteomes" id="UP000017404">
    <property type="component" value="Unassembled WGS sequence"/>
</dbReference>
<accession>V2UYG9</accession>
<dbReference type="InterPro" id="IPR029058">
    <property type="entry name" value="AB_hydrolase_fold"/>
</dbReference>
<dbReference type="AlphaFoldDB" id="V2UYG9"/>
<keyword evidence="2" id="KW-1185">Reference proteome</keyword>
<sequence length="216" mass="24924">MNKRHNYFKYLFYIYKVLYMSHNSNGKVFILHCENANPEQHWYLWLEQQLKSEGIAAECIFLADSNHPEAEIWQTCLETQLQDLNEQSIVVSHGLSCIAVAHFLAKHLQKTQLKACLFIAAFNEPIAKFPEYDEFIKHSNFTSAVIRANVKRRLVFFSTNDPIVPVPLTFKFSNLLNAQLIEAEAVQAGHFRTEDGYSTFPQLLQILQTLVKAELS</sequence>
<evidence type="ECO:0000313" key="1">
    <source>
        <dbReference type="EMBL" id="ESK55067.1"/>
    </source>
</evidence>
<dbReference type="InterPro" id="IPR010662">
    <property type="entry name" value="RBBP9/YdeN"/>
</dbReference>
<dbReference type="GO" id="GO:0016787">
    <property type="term" value="F:hydrolase activity"/>
    <property type="evidence" value="ECO:0007669"/>
    <property type="project" value="InterPro"/>
</dbReference>
<dbReference type="Pfam" id="PF06821">
    <property type="entry name" value="Ser_hydrolase"/>
    <property type="match status" value="1"/>
</dbReference>
<evidence type="ECO:0000313" key="2">
    <source>
        <dbReference type="Proteomes" id="UP000017404"/>
    </source>
</evidence>
<dbReference type="STRING" id="202955.GCA_000759995_02271"/>
<dbReference type="SUPFAM" id="SSF53474">
    <property type="entry name" value="alpha/beta-Hydrolases"/>
    <property type="match status" value="1"/>
</dbReference>
<organism evidence="1 2">
    <name type="scientific">Acinetobacter tjernbergiae DSM 14971 = CIP 107465</name>
    <dbReference type="NCBI Taxonomy" id="1120928"/>
    <lineage>
        <taxon>Bacteria</taxon>
        <taxon>Pseudomonadati</taxon>
        <taxon>Pseudomonadota</taxon>
        <taxon>Gammaproteobacteria</taxon>
        <taxon>Moraxellales</taxon>
        <taxon>Moraxellaceae</taxon>
        <taxon>Acinetobacter</taxon>
    </lineage>
</organism>
<name>V2UYG9_9GAMM</name>
<dbReference type="PANTHER" id="PTHR15394:SF3">
    <property type="entry name" value="SERINE HYDROLASE RBBP9"/>
    <property type="match status" value="1"/>
</dbReference>